<feature type="region of interest" description="Disordered" evidence="1">
    <location>
        <begin position="149"/>
        <end position="181"/>
    </location>
</feature>
<feature type="region of interest" description="Disordered" evidence="1">
    <location>
        <begin position="546"/>
        <end position="590"/>
    </location>
</feature>
<dbReference type="EMBL" id="GFPF01004489">
    <property type="protein sequence ID" value="MAA15635.1"/>
    <property type="molecule type" value="Transcribed_RNA"/>
</dbReference>
<sequence length="1408" mass="153156">MKVQPPSPRAGPAKGIPFEAGRKGTTVQPAAPSLPTIEILTRTVKSAAKLPKAPAGVQANEITTPALNVPPSTPRALTQGGNEAMKTQPPSTMVAPTKSVSSEGELKGTTELATAPSLRTIAKVTLAVKSTPELPNTPSAMQASDITTPVLSVGPSTPRVRAHGRNGEMKVQPPSRKAGQARSFSFEGELNKTRERATAPSIPRIEVLTPAGRSAPEFPKTPSAVHANEIATPLLNVSPSKPRVRTQEGNVVVKIYTSSRNLAQTKNGSLESGLNKPSEGLPNHVVIPKLKLPTSAPRVPMQGVNAAIKIQPPSSKIEQPKSVSFEGGPKTITKPAIAPSLRTIQRLTPTKKSPAELPRTPSTLHAEITTPRLNIPTSAPIVAIRGVNVATKILPPSPMIEEPKSEISGGELKRITELATTSSHPAMESSTPALKSAAELPRTPSAVHAHKISTPVFNAPLLTPRVPKGASNVATKMPLDSLKVSHMKSAPIDDILKRTPKPALAPSLLKVEKFSHGGKSVAELAKQPSAQLVKGIITTGLNMRPSASKVPTLGRNEGAKMPPPGESVAQTKGASNEVEPKRATEPVAGSSQFRKLGASISAELLPKKTSGRLAVKENPMGSIFPPTIIPVFTKASNAPKNVQPPGPNVLHPMNVSFERELKGSEESAIGPSFNKTHSFIPALKSEAGIPKERSALLKKEITYAGVTTPSLLGIAGTEVIKVQPPTPNVSQPTPVSVAASLIRSASRIGNGLTEFEIAKMNKTESKIVPKILSNAANISLEKVALSLPAQDVSRKLGATSNVPINQHANLNVVGELATSSLLSPLKKPAEANFTSLSAGPQLTKNEVAKKTHKQPPVSVLLQPASRTYSPALNIFAKSHLVPHAGPYAKHAGYHTHNEGPSNERLTSLKFLPHLAQIALLDAAPPNNADQGHLFEATLRAISHNIGNPVQTQSTFREMMKPVRGSPQLTTLIEQARLRNFMNRRLGAPEAKNLLFRGNILYNTEPLRQRNGLENYALFGTREIWPFQQPSSLRSRALLEGKLGAMNSQKFFGFSPYLLKPQKPIQPPHFMYEPIRVLPDRVTLFQKSSISVLKRLYEFLDIKKPDGWNGYASDLINAQLYLRLYATLPYWHSATFEYFLSQTVESSHDFRTRQKFRHFIPKAGRNVRDFFLPLSTPPTRVPVIPLRNLASIRTRGSHFLPKTDLKSRYAHQWTAFVVLPPWHPKTFEHILEEEVESRHDLVRSRDFAPSIRNGGKYVTGSISPLRAYFLYSARNSPKATATSGRPGASHSPGSMNVESRKLYSSNALERQPSLPLLYAMQSPWYPRTVEHVLSQEGKGRKGLQLKRVFFSLHKKRQKRYGSRHFTIKYVFWIHAAHSPKNFRRKENTNSQCLLRFPVIQERVFALAAL</sequence>
<feature type="region of interest" description="Disordered" evidence="1">
    <location>
        <begin position="1"/>
        <end position="31"/>
    </location>
</feature>
<protein>
    <submittedName>
        <fullName evidence="2">Mucin</fullName>
    </submittedName>
</protein>
<name>A0A224YF97_9ACAR</name>
<accession>A0A224YF97</accession>
<proteinExistence type="predicted"/>
<feature type="region of interest" description="Disordered" evidence="1">
    <location>
        <begin position="64"/>
        <end position="108"/>
    </location>
</feature>
<feature type="region of interest" description="Disordered" evidence="1">
    <location>
        <begin position="315"/>
        <end position="334"/>
    </location>
</feature>
<evidence type="ECO:0000313" key="2">
    <source>
        <dbReference type="EMBL" id="MAA15635.1"/>
    </source>
</evidence>
<evidence type="ECO:0000256" key="1">
    <source>
        <dbReference type="SAM" id="MobiDB-lite"/>
    </source>
</evidence>
<organism evidence="2">
    <name type="scientific">Rhipicephalus zambeziensis</name>
    <dbReference type="NCBI Taxonomy" id="60191"/>
    <lineage>
        <taxon>Eukaryota</taxon>
        <taxon>Metazoa</taxon>
        <taxon>Ecdysozoa</taxon>
        <taxon>Arthropoda</taxon>
        <taxon>Chelicerata</taxon>
        <taxon>Arachnida</taxon>
        <taxon>Acari</taxon>
        <taxon>Parasitiformes</taxon>
        <taxon>Ixodida</taxon>
        <taxon>Ixodoidea</taxon>
        <taxon>Ixodidae</taxon>
        <taxon>Rhipicephalinae</taxon>
        <taxon>Rhipicephalus</taxon>
        <taxon>Rhipicephalus</taxon>
    </lineage>
</organism>
<reference evidence="2" key="1">
    <citation type="journal article" date="2017" name="Parasit. Vectors">
        <title>Sialotranscriptomics of Rhipicephalus zambeziensis reveals intricate expression profiles of secretory proteins and suggests tight temporal transcriptional regulation during blood-feeding.</title>
        <authorList>
            <person name="de Castro M.H."/>
            <person name="de Klerk D."/>
            <person name="Pienaar R."/>
            <person name="Rees D.J.G."/>
            <person name="Mans B.J."/>
        </authorList>
    </citation>
    <scope>NUCLEOTIDE SEQUENCE</scope>
    <source>
        <tissue evidence="2">Salivary glands</tissue>
    </source>
</reference>